<dbReference type="Gene3D" id="1.10.3290.10">
    <property type="entry name" value="Fido-like domain"/>
    <property type="match status" value="1"/>
</dbReference>
<dbReference type="PANTHER" id="PTHR13504:SF38">
    <property type="entry name" value="FIDO DOMAIN-CONTAINING PROTEIN"/>
    <property type="match status" value="1"/>
</dbReference>
<dbReference type="EMBL" id="JAAXOW010000001">
    <property type="protein sequence ID" value="NKX92691.1"/>
    <property type="molecule type" value="Genomic_DNA"/>
</dbReference>
<keyword evidence="5" id="KW-1185">Reference proteome</keyword>
<proteinExistence type="predicted"/>
<comment type="caution">
    <text evidence="4">The sequence shown here is derived from an EMBL/GenBank/DDBJ whole genome shotgun (WGS) entry which is preliminary data.</text>
</comment>
<dbReference type="PANTHER" id="PTHR13504">
    <property type="entry name" value="FIDO DOMAIN-CONTAINING PROTEIN DDB_G0283145"/>
    <property type="match status" value="1"/>
</dbReference>
<keyword evidence="2" id="KW-0067">ATP-binding</keyword>
<dbReference type="RefSeq" id="WP_168446702.1">
    <property type="nucleotide sequence ID" value="NZ_JAAXOW010000001.1"/>
</dbReference>
<organism evidence="4 5">
    <name type="scientific">Sanguibacter hominis ATCC BAA-789</name>
    <dbReference type="NCBI Taxonomy" id="1312740"/>
    <lineage>
        <taxon>Bacteria</taxon>
        <taxon>Bacillati</taxon>
        <taxon>Actinomycetota</taxon>
        <taxon>Actinomycetes</taxon>
        <taxon>Micrococcales</taxon>
        <taxon>Sanguibacteraceae</taxon>
        <taxon>Sanguibacter</taxon>
    </lineage>
</organism>
<keyword evidence="2" id="KW-0547">Nucleotide-binding</keyword>
<dbReference type="InterPro" id="IPR040198">
    <property type="entry name" value="Fido_containing"/>
</dbReference>
<feature type="active site" evidence="1">
    <location>
        <position position="274"/>
    </location>
</feature>
<dbReference type="SUPFAM" id="SSF140931">
    <property type="entry name" value="Fic-like"/>
    <property type="match status" value="1"/>
</dbReference>
<name>A0A9X5IS46_9MICO</name>
<accession>A0A9X5IS46</accession>
<dbReference type="Proteomes" id="UP000774283">
    <property type="component" value="Unassembled WGS sequence"/>
</dbReference>
<dbReference type="InterPro" id="IPR036597">
    <property type="entry name" value="Fido-like_dom_sf"/>
</dbReference>
<dbReference type="Pfam" id="PF02661">
    <property type="entry name" value="Fic"/>
    <property type="match status" value="1"/>
</dbReference>
<feature type="binding site" evidence="2">
    <location>
        <begin position="220"/>
        <end position="229"/>
    </location>
    <ligand>
        <name>ATP</name>
        <dbReference type="ChEBI" id="CHEBI:30616"/>
    </ligand>
</feature>
<dbReference type="PROSITE" id="PS51459">
    <property type="entry name" value="FIDO"/>
    <property type="match status" value="1"/>
</dbReference>
<feature type="binding site" evidence="2">
    <location>
        <begin position="278"/>
        <end position="285"/>
    </location>
    <ligand>
        <name>ATP</name>
        <dbReference type="ChEBI" id="CHEBI:30616"/>
    </ligand>
</feature>
<evidence type="ECO:0000256" key="1">
    <source>
        <dbReference type="PIRSR" id="PIRSR640198-1"/>
    </source>
</evidence>
<evidence type="ECO:0000313" key="4">
    <source>
        <dbReference type="EMBL" id="NKX92691.1"/>
    </source>
</evidence>
<dbReference type="GO" id="GO:0005524">
    <property type="term" value="F:ATP binding"/>
    <property type="evidence" value="ECO:0007669"/>
    <property type="project" value="UniProtKB-KW"/>
</dbReference>
<dbReference type="InterPro" id="IPR003812">
    <property type="entry name" value="Fido"/>
</dbReference>
<feature type="domain" description="Fido" evidence="3">
    <location>
        <begin position="184"/>
        <end position="336"/>
    </location>
</feature>
<dbReference type="AlphaFoldDB" id="A0A9X5IS46"/>
<protein>
    <submittedName>
        <fullName evidence="4">Fic family protein</fullName>
    </submittedName>
</protein>
<gene>
    <name evidence="4" type="ORF">HF995_05280</name>
</gene>
<sequence length="445" mass="50299">MKVPAQPPTTSDLMAAADKGGRLTTIFTEAQGLNITRDYLPWDKLRFKNPPGDLTHEEWWLALTFARRAVRRSIPSLKMMDGSGFHYTLPDEVLQAVESINRDASGAIRVSELVTNPATRDRYVVTSLIEEAITSSQLEGAATSRRDAKELLRSGRAPRDTSERMILNNYRAMQHIVDLRNQPLTPELVCEIHRIVTEGTLKEPAAAGRLQDDDSKRVSVWGDGDQLLHRPPPVAELPARLDALCKFANERDSETYLPPVLRAIALHFMMRFDHYFEDGNGRTARAVFYWSMLNQGFWLTEFLTISRILRRAPAQYARSFLLTEQDNGDLTHFFIYHLGVIQRAIADLHVYLSQKAAAQRAAQVLAAQQGDLNTRQVALLGRAIKDPEVQFSARSHSMSHGVTNETARQDLLELERRGYLIRGRAGRQHVWTPAPDLEQQLARTT</sequence>
<evidence type="ECO:0000259" key="3">
    <source>
        <dbReference type="PROSITE" id="PS51459"/>
    </source>
</evidence>
<evidence type="ECO:0000256" key="2">
    <source>
        <dbReference type="PIRSR" id="PIRSR640198-2"/>
    </source>
</evidence>
<reference evidence="4 5" key="1">
    <citation type="submission" date="2020-04" db="EMBL/GenBank/DDBJ databases">
        <title>MicrobeNet Type strains.</title>
        <authorList>
            <person name="Nicholson A.C."/>
        </authorList>
    </citation>
    <scope>NUCLEOTIDE SEQUENCE [LARGE SCALE GENOMIC DNA]</scope>
    <source>
        <strain evidence="4 5">ATCC BAA-789</strain>
    </source>
</reference>
<evidence type="ECO:0000313" key="5">
    <source>
        <dbReference type="Proteomes" id="UP000774283"/>
    </source>
</evidence>